<dbReference type="PANTHER" id="PTHR46470:SF2">
    <property type="entry name" value="GLYCERALDEHYDE 3-PHOSPHATE PHOSPHATASE"/>
    <property type="match status" value="1"/>
</dbReference>
<proteinExistence type="predicted"/>
<gene>
    <name evidence="5" type="ORF">ABC228_02325</name>
</gene>
<keyword evidence="6" id="KW-1185">Reference proteome</keyword>
<keyword evidence="2" id="KW-0479">Metal-binding</keyword>
<sequence>MIKAVLFDLDGTLLNRDESVRRFIEDQYERFHTNFNHISKETYMSRFLELEHHGYVWKDKVYQQLTLELEINNLSSDFLLEDYMDYFKHHCVPFPNLLHLLEVLKQKNYLLGIITNGIGTFQMNSIEALGMKAYFDLIKISEWEGLRKPNPDIFHHSLKELKILPSEAIYVGDSPVNDVEAAYNIGMIGVWKRHIAYENFATNYTIDDLLELLVLLQELESNN</sequence>
<dbReference type="NCBIfam" id="TIGR01509">
    <property type="entry name" value="HAD-SF-IA-v3"/>
    <property type="match status" value="1"/>
</dbReference>
<dbReference type="NCBIfam" id="TIGR01549">
    <property type="entry name" value="HAD-SF-IA-v1"/>
    <property type="match status" value="1"/>
</dbReference>
<organism evidence="5 6">
    <name type="scientific">Ornithinibacillus xuwenensis</name>
    <dbReference type="NCBI Taxonomy" id="3144668"/>
    <lineage>
        <taxon>Bacteria</taxon>
        <taxon>Bacillati</taxon>
        <taxon>Bacillota</taxon>
        <taxon>Bacilli</taxon>
        <taxon>Bacillales</taxon>
        <taxon>Bacillaceae</taxon>
        <taxon>Ornithinibacillus</taxon>
    </lineage>
</organism>
<dbReference type="Gene3D" id="3.40.50.1000">
    <property type="entry name" value="HAD superfamily/HAD-like"/>
    <property type="match status" value="1"/>
</dbReference>
<dbReference type="GO" id="GO:0016787">
    <property type="term" value="F:hydrolase activity"/>
    <property type="evidence" value="ECO:0007669"/>
    <property type="project" value="UniProtKB-KW"/>
</dbReference>
<evidence type="ECO:0000313" key="5">
    <source>
        <dbReference type="EMBL" id="MEN2766008.1"/>
    </source>
</evidence>
<dbReference type="Pfam" id="PF13419">
    <property type="entry name" value="HAD_2"/>
    <property type="match status" value="1"/>
</dbReference>
<dbReference type="PROSITE" id="PS01228">
    <property type="entry name" value="COF_1"/>
    <property type="match status" value="1"/>
</dbReference>
<reference evidence="5 6" key="1">
    <citation type="submission" date="2024-05" db="EMBL/GenBank/DDBJ databases">
        <authorList>
            <person name="Haq I."/>
            <person name="Ullah Z."/>
            <person name="Ahmad R."/>
            <person name="Li M."/>
            <person name="Tong Y."/>
        </authorList>
    </citation>
    <scope>NUCLEOTIDE SEQUENCE [LARGE SCALE GENOMIC DNA]</scope>
    <source>
        <strain evidence="5 6">16A2E</strain>
    </source>
</reference>
<evidence type="ECO:0000256" key="1">
    <source>
        <dbReference type="ARBA" id="ARBA00001946"/>
    </source>
</evidence>
<dbReference type="InterPro" id="IPR041492">
    <property type="entry name" value="HAD_2"/>
</dbReference>
<dbReference type="InterPro" id="IPR051400">
    <property type="entry name" value="HAD-like_hydrolase"/>
</dbReference>
<dbReference type="InterPro" id="IPR036412">
    <property type="entry name" value="HAD-like_sf"/>
</dbReference>
<protein>
    <submittedName>
        <fullName evidence="5">HAD-IA family hydrolase</fullName>
    </submittedName>
</protein>
<dbReference type="SUPFAM" id="SSF56784">
    <property type="entry name" value="HAD-like"/>
    <property type="match status" value="1"/>
</dbReference>
<dbReference type="PANTHER" id="PTHR46470">
    <property type="entry name" value="N-ACYLNEURAMINATE-9-PHOSPHATASE"/>
    <property type="match status" value="1"/>
</dbReference>
<evidence type="ECO:0000313" key="6">
    <source>
        <dbReference type="Proteomes" id="UP001444625"/>
    </source>
</evidence>
<evidence type="ECO:0000256" key="2">
    <source>
        <dbReference type="ARBA" id="ARBA00022723"/>
    </source>
</evidence>
<comment type="cofactor">
    <cofactor evidence="1">
        <name>Mg(2+)</name>
        <dbReference type="ChEBI" id="CHEBI:18420"/>
    </cofactor>
</comment>
<dbReference type="Gene3D" id="1.10.150.520">
    <property type="match status" value="1"/>
</dbReference>
<dbReference type="EMBL" id="JBDIML010000001">
    <property type="protein sequence ID" value="MEN2766008.1"/>
    <property type="molecule type" value="Genomic_DNA"/>
</dbReference>
<evidence type="ECO:0000256" key="3">
    <source>
        <dbReference type="ARBA" id="ARBA00022801"/>
    </source>
</evidence>
<name>A0ABU9XEP7_9BACI</name>
<dbReference type="Proteomes" id="UP001444625">
    <property type="component" value="Unassembled WGS sequence"/>
</dbReference>
<evidence type="ECO:0000256" key="4">
    <source>
        <dbReference type="ARBA" id="ARBA00022842"/>
    </source>
</evidence>
<dbReference type="SFLD" id="SFLDS00003">
    <property type="entry name" value="Haloacid_Dehalogenase"/>
    <property type="match status" value="1"/>
</dbReference>
<accession>A0ABU9XEP7</accession>
<comment type="caution">
    <text evidence="5">The sequence shown here is derived from an EMBL/GenBank/DDBJ whole genome shotgun (WGS) entry which is preliminary data.</text>
</comment>
<dbReference type="InterPro" id="IPR023214">
    <property type="entry name" value="HAD_sf"/>
</dbReference>
<dbReference type="InterPro" id="IPR006439">
    <property type="entry name" value="HAD-SF_hydro_IA"/>
</dbReference>
<dbReference type="RefSeq" id="WP_345823471.1">
    <property type="nucleotide sequence ID" value="NZ_JBDIML010000001.1"/>
</dbReference>
<keyword evidence="4" id="KW-0460">Magnesium</keyword>
<keyword evidence="3 5" id="KW-0378">Hydrolase</keyword>
<dbReference type="SFLD" id="SFLDG01129">
    <property type="entry name" value="C1.5:_HAD__Beta-PGM__Phosphata"/>
    <property type="match status" value="1"/>
</dbReference>